<evidence type="ECO:0000256" key="4">
    <source>
        <dbReference type="PROSITE-ProRule" id="PRU00169"/>
    </source>
</evidence>
<keyword evidence="8" id="KW-1185">Reference proteome</keyword>
<gene>
    <name evidence="7" type="ORF">B9T62_19905</name>
</gene>
<keyword evidence="4" id="KW-0597">Phosphoprotein</keyword>
<sequence length="535" mass="62480">MVYKVVLADDHFPVLEYLSTCIPWDTLGLELSASCSDGKQAWEACLLHQPDILLTDIGMPAMDGLELIQKAREVNPQLQTIILSCHGEFEYAQKAVKLNVSEYILKESLQIEHVISVLTEAVSRLEVKMISKNNYLKLEKLVTQNHSAIRTRYIRMFVEQPVWDETVWFKQAEIMGIQLQKGIPYLPVLAIPERSYELERRFGGIVNMQFVIDNVLQEFLEIDGIVQFAITERQFILFIPFPRIIIRNLHEDFRNKFQHVQKMSKLHLRMGISFFYGDATQSLIELKKQIQALLDAQSLRFYAAEGAIMKLEPVKTTNEDLFIHYSEILQQLRDCIQNEDNTRISTTVTDIKNYIGAKKYPVESVKSWLLKMVMELELKYIVMQNFVNNFNSEMHQRYIREFETLDQLMEWLEGFLKDKILMLSSMWKQNIRKEVAEAKRYVMNHMGEKVGMEEMAKCLGLNPTHFSRLFKLDTGLTFIEFVTRIKMERAQDLLNQTNLTIVDIAEQLGYDNASYFIKLFRNFSGVTPVEFRKSI</sequence>
<name>A0A2Z2KTP4_9BACL</name>
<protein>
    <submittedName>
        <fullName evidence="7">DNA-binding response regulator</fullName>
    </submittedName>
</protein>
<dbReference type="InterPro" id="IPR009057">
    <property type="entry name" value="Homeodomain-like_sf"/>
</dbReference>
<dbReference type="InterPro" id="IPR011006">
    <property type="entry name" value="CheY-like_superfamily"/>
</dbReference>
<dbReference type="CDD" id="cd17536">
    <property type="entry name" value="REC_YesN-like"/>
    <property type="match status" value="1"/>
</dbReference>
<dbReference type="AlphaFoldDB" id="A0A2Z2KTP4"/>
<evidence type="ECO:0000256" key="1">
    <source>
        <dbReference type="ARBA" id="ARBA00023015"/>
    </source>
</evidence>
<reference evidence="7 8" key="1">
    <citation type="submission" date="2017-06" db="EMBL/GenBank/DDBJ databases">
        <title>Complete genome sequence of Paenibacillus donghaensis KCTC 13049T isolated from East Sea sediment, South Korea.</title>
        <authorList>
            <person name="Jung B.K."/>
            <person name="Hong S.-J."/>
            <person name="Shin J.-H."/>
        </authorList>
    </citation>
    <scope>NUCLEOTIDE SEQUENCE [LARGE SCALE GENOMIC DNA]</scope>
    <source>
        <strain evidence="7 8">KCTC 13049</strain>
    </source>
</reference>
<dbReference type="GO" id="GO:0000160">
    <property type="term" value="P:phosphorelay signal transduction system"/>
    <property type="evidence" value="ECO:0007669"/>
    <property type="project" value="InterPro"/>
</dbReference>
<dbReference type="SUPFAM" id="SSF52172">
    <property type="entry name" value="CheY-like"/>
    <property type="match status" value="1"/>
</dbReference>
<dbReference type="PROSITE" id="PS00041">
    <property type="entry name" value="HTH_ARAC_FAMILY_1"/>
    <property type="match status" value="1"/>
</dbReference>
<dbReference type="KEGG" id="pdh:B9T62_19905"/>
<evidence type="ECO:0000259" key="6">
    <source>
        <dbReference type="PROSITE" id="PS50110"/>
    </source>
</evidence>
<dbReference type="RefSeq" id="WP_087916866.1">
    <property type="nucleotide sequence ID" value="NZ_CP021780.1"/>
</dbReference>
<dbReference type="InterPro" id="IPR018060">
    <property type="entry name" value="HTH_AraC"/>
</dbReference>
<dbReference type="Proteomes" id="UP000249890">
    <property type="component" value="Chromosome"/>
</dbReference>
<dbReference type="GO" id="GO:0043565">
    <property type="term" value="F:sequence-specific DNA binding"/>
    <property type="evidence" value="ECO:0007669"/>
    <property type="project" value="InterPro"/>
</dbReference>
<dbReference type="Gene3D" id="1.10.10.60">
    <property type="entry name" value="Homeodomain-like"/>
    <property type="match status" value="2"/>
</dbReference>
<dbReference type="SUPFAM" id="SSF46689">
    <property type="entry name" value="Homeodomain-like"/>
    <property type="match status" value="2"/>
</dbReference>
<dbReference type="Pfam" id="PF12833">
    <property type="entry name" value="HTH_18"/>
    <property type="match status" value="1"/>
</dbReference>
<feature type="domain" description="HTH araC/xylS-type" evidence="5">
    <location>
        <begin position="436"/>
        <end position="534"/>
    </location>
</feature>
<keyword evidence="2 7" id="KW-0238">DNA-binding</keyword>
<dbReference type="InterPro" id="IPR020449">
    <property type="entry name" value="Tscrpt_reg_AraC-type_HTH"/>
</dbReference>
<dbReference type="OrthoDB" id="342399at2"/>
<accession>A0A2Z2KTP4</accession>
<keyword evidence="1" id="KW-0805">Transcription regulation</keyword>
<dbReference type="Pfam" id="PF00072">
    <property type="entry name" value="Response_reg"/>
    <property type="match status" value="1"/>
</dbReference>
<feature type="modified residue" description="4-aspartylphosphate" evidence="4">
    <location>
        <position position="56"/>
    </location>
</feature>
<evidence type="ECO:0000256" key="2">
    <source>
        <dbReference type="ARBA" id="ARBA00023125"/>
    </source>
</evidence>
<evidence type="ECO:0000313" key="8">
    <source>
        <dbReference type="Proteomes" id="UP000249890"/>
    </source>
</evidence>
<keyword evidence="3" id="KW-0804">Transcription</keyword>
<dbReference type="PRINTS" id="PR00032">
    <property type="entry name" value="HTHARAC"/>
</dbReference>
<dbReference type="InterPro" id="IPR018062">
    <property type="entry name" value="HTH_AraC-typ_CS"/>
</dbReference>
<dbReference type="PANTHER" id="PTHR43280">
    <property type="entry name" value="ARAC-FAMILY TRANSCRIPTIONAL REGULATOR"/>
    <property type="match status" value="1"/>
</dbReference>
<dbReference type="PROSITE" id="PS50110">
    <property type="entry name" value="RESPONSE_REGULATORY"/>
    <property type="match status" value="1"/>
</dbReference>
<organism evidence="7 8">
    <name type="scientific">Paenibacillus donghaensis</name>
    <dbReference type="NCBI Taxonomy" id="414771"/>
    <lineage>
        <taxon>Bacteria</taxon>
        <taxon>Bacillati</taxon>
        <taxon>Bacillota</taxon>
        <taxon>Bacilli</taxon>
        <taxon>Bacillales</taxon>
        <taxon>Paenibacillaceae</taxon>
        <taxon>Paenibacillus</taxon>
    </lineage>
</organism>
<dbReference type="SMART" id="SM00342">
    <property type="entry name" value="HTH_ARAC"/>
    <property type="match status" value="1"/>
</dbReference>
<proteinExistence type="predicted"/>
<dbReference type="SMART" id="SM00448">
    <property type="entry name" value="REC"/>
    <property type="match status" value="1"/>
</dbReference>
<feature type="domain" description="Response regulatory" evidence="6">
    <location>
        <begin position="4"/>
        <end position="121"/>
    </location>
</feature>
<dbReference type="InterPro" id="IPR001789">
    <property type="entry name" value="Sig_transdc_resp-reg_receiver"/>
</dbReference>
<evidence type="ECO:0000259" key="5">
    <source>
        <dbReference type="PROSITE" id="PS01124"/>
    </source>
</evidence>
<dbReference type="GO" id="GO:0003700">
    <property type="term" value="F:DNA-binding transcription factor activity"/>
    <property type="evidence" value="ECO:0007669"/>
    <property type="project" value="InterPro"/>
</dbReference>
<evidence type="ECO:0000313" key="7">
    <source>
        <dbReference type="EMBL" id="ASA22868.1"/>
    </source>
</evidence>
<evidence type="ECO:0000256" key="3">
    <source>
        <dbReference type="ARBA" id="ARBA00023163"/>
    </source>
</evidence>
<dbReference type="PROSITE" id="PS01124">
    <property type="entry name" value="HTH_ARAC_FAMILY_2"/>
    <property type="match status" value="1"/>
</dbReference>
<dbReference type="Gene3D" id="3.40.50.2300">
    <property type="match status" value="1"/>
</dbReference>
<dbReference type="EMBL" id="CP021780">
    <property type="protein sequence ID" value="ASA22868.1"/>
    <property type="molecule type" value="Genomic_DNA"/>
</dbReference>
<dbReference type="PANTHER" id="PTHR43280:SF2">
    <property type="entry name" value="HTH-TYPE TRANSCRIPTIONAL REGULATOR EXSA"/>
    <property type="match status" value="1"/>
</dbReference>